<protein>
    <submittedName>
        <fullName evidence="1">Uncharacterized protein</fullName>
    </submittedName>
</protein>
<proteinExistence type="predicted"/>
<organism evidence="1 2">
    <name type="scientific">Diphasiastrum complanatum</name>
    <name type="common">Issler's clubmoss</name>
    <name type="synonym">Lycopodium complanatum</name>
    <dbReference type="NCBI Taxonomy" id="34168"/>
    <lineage>
        <taxon>Eukaryota</taxon>
        <taxon>Viridiplantae</taxon>
        <taxon>Streptophyta</taxon>
        <taxon>Embryophyta</taxon>
        <taxon>Tracheophyta</taxon>
        <taxon>Lycopodiopsida</taxon>
        <taxon>Lycopodiales</taxon>
        <taxon>Lycopodiaceae</taxon>
        <taxon>Lycopodioideae</taxon>
        <taxon>Diphasiastrum</taxon>
    </lineage>
</organism>
<comment type="caution">
    <text evidence="1">The sequence shown here is derived from an EMBL/GenBank/DDBJ whole genome shotgun (WGS) entry which is preliminary data.</text>
</comment>
<gene>
    <name evidence="1" type="ORF">O6H91_04G095100</name>
</gene>
<name>A0ACC2DZ89_DIPCM</name>
<keyword evidence="2" id="KW-1185">Reference proteome</keyword>
<accession>A0ACC2DZ89</accession>
<evidence type="ECO:0000313" key="2">
    <source>
        <dbReference type="Proteomes" id="UP001162992"/>
    </source>
</evidence>
<evidence type="ECO:0000313" key="1">
    <source>
        <dbReference type="EMBL" id="KAJ7559664.1"/>
    </source>
</evidence>
<reference evidence="2" key="1">
    <citation type="journal article" date="2024" name="Proc. Natl. Acad. Sci. U.S.A.">
        <title>Extraordinary preservation of gene collinearity over three hundred million years revealed in homosporous lycophytes.</title>
        <authorList>
            <person name="Li C."/>
            <person name="Wickell D."/>
            <person name="Kuo L.Y."/>
            <person name="Chen X."/>
            <person name="Nie B."/>
            <person name="Liao X."/>
            <person name="Peng D."/>
            <person name="Ji J."/>
            <person name="Jenkins J."/>
            <person name="Williams M."/>
            <person name="Shu S."/>
            <person name="Plott C."/>
            <person name="Barry K."/>
            <person name="Rajasekar S."/>
            <person name="Grimwood J."/>
            <person name="Han X."/>
            <person name="Sun S."/>
            <person name="Hou Z."/>
            <person name="He W."/>
            <person name="Dai G."/>
            <person name="Sun C."/>
            <person name="Schmutz J."/>
            <person name="Leebens-Mack J.H."/>
            <person name="Li F.W."/>
            <person name="Wang L."/>
        </authorList>
    </citation>
    <scope>NUCLEOTIDE SEQUENCE [LARGE SCALE GENOMIC DNA]</scope>
    <source>
        <strain evidence="2">cv. PW_Plant_1</strain>
    </source>
</reference>
<sequence length="127" mass="13742">MASIIRGACAIVVICILVIQISDAKPEGIEVIRARRLLESTGHVKGVLGKHLEASKKIQPHHRNKEGRLDTPAVIAGSSLPDCSHACGPCLPCRRITISYYCELSRNSEACPSTYRCMCGGRSFPVP</sequence>
<dbReference type="Proteomes" id="UP001162992">
    <property type="component" value="Chromosome 4"/>
</dbReference>
<dbReference type="EMBL" id="CM055095">
    <property type="protein sequence ID" value="KAJ7559664.1"/>
    <property type="molecule type" value="Genomic_DNA"/>
</dbReference>